<keyword evidence="1" id="KW-1133">Transmembrane helix</keyword>
<dbReference type="PANTHER" id="PTHR40278:SF1">
    <property type="entry name" value="DNA UTILIZATION PROTEIN HOFN"/>
    <property type="match status" value="1"/>
</dbReference>
<dbReference type="InterPro" id="IPR052534">
    <property type="entry name" value="Extracell_DNA_Util/SecSys_Comp"/>
</dbReference>
<evidence type="ECO:0000256" key="1">
    <source>
        <dbReference type="SAM" id="Phobius"/>
    </source>
</evidence>
<evidence type="ECO:0000313" key="2">
    <source>
        <dbReference type="EMBL" id="POZ23032.1"/>
    </source>
</evidence>
<name>A0ABX5A1I1_9ENTR</name>
<sequence>MRSGIYRRPGPRDGGIVRVKITNFLPWRHRRQQHCWRFWGLLFIGSLLVSLVTVMSLRAVNGLKTRVLEAHLASETAIHQALIARRAQQAPPRTPETGVLHARTQAWQKALVSLASIMPDQAWLTQMRYQQSRLELSGYAATQSALVGLGESLRQLPGFSLGPAGEMLQDAQGRWTFSFTLTSQG</sequence>
<dbReference type="Pfam" id="PF05137">
    <property type="entry name" value="PilN"/>
    <property type="match status" value="1"/>
</dbReference>
<accession>A0ABX5A1I1</accession>
<reference evidence="2 3" key="1">
    <citation type="submission" date="2018-02" db="EMBL/GenBank/DDBJ databases">
        <title>Lelliotia aquatilis sp. nov., isolated from drinking water.</title>
        <authorList>
            <person name="Kaempfer P."/>
            <person name="Glaeser S."/>
            <person name="Exner M."/>
            <person name="Doijad S."/>
            <person name="Chakraborty T."/>
        </authorList>
    </citation>
    <scope>NUCLEOTIDE SEQUENCE [LARGE SCALE GENOMIC DNA]</scope>
    <source>
        <strain evidence="2 3">6331-17</strain>
    </source>
</reference>
<keyword evidence="1" id="KW-0812">Transmembrane</keyword>
<dbReference type="InterPro" id="IPR007813">
    <property type="entry name" value="PilN"/>
</dbReference>
<protein>
    <submittedName>
        <fullName evidence="2">Pilus assembly protein HofN</fullName>
    </submittedName>
</protein>
<dbReference type="EMBL" id="PQVW01000006">
    <property type="protein sequence ID" value="POZ23032.1"/>
    <property type="molecule type" value="Genomic_DNA"/>
</dbReference>
<proteinExistence type="predicted"/>
<gene>
    <name evidence="2" type="ORF">C3712_10315</name>
</gene>
<comment type="caution">
    <text evidence="2">The sequence shown here is derived from an EMBL/GenBank/DDBJ whole genome shotgun (WGS) entry which is preliminary data.</text>
</comment>
<dbReference type="Proteomes" id="UP000237025">
    <property type="component" value="Unassembled WGS sequence"/>
</dbReference>
<dbReference type="PANTHER" id="PTHR40278">
    <property type="entry name" value="DNA UTILIZATION PROTEIN HOFN"/>
    <property type="match status" value="1"/>
</dbReference>
<feature type="transmembrane region" description="Helical" evidence="1">
    <location>
        <begin position="38"/>
        <end position="57"/>
    </location>
</feature>
<keyword evidence="1" id="KW-0472">Membrane</keyword>
<evidence type="ECO:0000313" key="3">
    <source>
        <dbReference type="Proteomes" id="UP000237025"/>
    </source>
</evidence>
<organism evidence="2 3">
    <name type="scientific">Lelliottia aquatilis</name>
    <dbReference type="NCBI Taxonomy" id="2080838"/>
    <lineage>
        <taxon>Bacteria</taxon>
        <taxon>Pseudomonadati</taxon>
        <taxon>Pseudomonadota</taxon>
        <taxon>Gammaproteobacteria</taxon>
        <taxon>Enterobacterales</taxon>
        <taxon>Enterobacteriaceae</taxon>
        <taxon>Lelliottia</taxon>
    </lineage>
</organism>
<keyword evidence="3" id="KW-1185">Reference proteome</keyword>